<dbReference type="PANTHER" id="PTHR34290">
    <property type="entry name" value="SI:CH73-390P7.2"/>
    <property type="match status" value="1"/>
</dbReference>
<dbReference type="Proteomes" id="UP001460270">
    <property type="component" value="Unassembled WGS sequence"/>
</dbReference>
<keyword evidence="1" id="KW-0472">Membrane</keyword>
<protein>
    <recommendedName>
        <fullName evidence="4">DUF393 domain-containing protein</fullName>
    </recommendedName>
</protein>
<evidence type="ECO:0000313" key="3">
    <source>
        <dbReference type="Proteomes" id="UP001460270"/>
    </source>
</evidence>
<dbReference type="EMBL" id="JBBPFD010000008">
    <property type="protein sequence ID" value="KAK7915794.1"/>
    <property type="molecule type" value="Genomic_DNA"/>
</dbReference>
<keyword evidence="1" id="KW-1133">Transmembrane helix</keyword>
<name>A0AAW0PCZ0_9GOBI</name>
<dbReference type="InterPro" id="IPR007263">
    <property type="entry name" value="DCC1-like"/>
</dbReference>
<comment type="caution">
    <text evidence="2">The sequence shown here is derived from an EMBL/GenBank/DDBJ whole genome shotgun (WGS) entry which is preliminary data.</text>
</comment>
<evidence type="ECO:0000256" key="1">
    <source>
        <dbReference type="SAM" id="Phobius"/>
    </source>
</evidence>
<keyword evidence="1" id="KW-0812">Transmembrane</keyword>
<sequence length="145" mass="16611">MNLVRSQLNSGLAIRAILCRLQLRTSHTSPTSAAAPVKVLYDGLCPICVTEIRFLQFIQRKKSDKLQKAMEEMHVIDEKNMVHRGVPAFFVMYSAVGLGWMGRLLMWPPIRPLMDKSYDIFARNRLKWTGRGAECTTGRCERKLK</sequence>
<dbReference type="GO" id="GO:0015035">
    <property type="term" value="F:protein-disulfide reductase activity"/>
    <property type="evidence" value="ECO:0007669"/>
    <property type="project" value="InterPro"/>
</dbReference>
<gene>
    <name evidence="2" type="ORF">WMY93_011555</name>
</gene>
<reference evidence="3" key="1">
    <citation type="submission" date="2024-04" db="EMBL/GenBank/DDBJ databases">
        <title>Salinicola lusitanus LLJ914,a marine bacterium isolated from the Okinawa Trough.</title>
        <authorList>
            <person name="Li J."/>
        </authorList>
    </citation>
    <scope>NUCLEOTIDE SEQUENCE [LARGE SCALE GENOMIC DNA]</scope>
</reference>
<dbReference type="Pfam" id="PF04134">
    <property type="entry name" value="DCC1-like"/>
    <property type="match status" value="1"/>
</dbReference>
<accession>A0AAW0PCZ0</accession>
<dbReference type="AlphaFoldDB" id="A0AAW0PCZ0"/>
<organism evidence="2 3">
    <name type="scientific">Mugilogobius chulae</name>
    <name type="common">yellowstripe goby</name>
    <dbReference type="NCBI Taxonomy" id="88201"/>
    <lineage>
        <taxon>Eukaryota</taxon>
        <taxon>Metazoa</taxon>
        <taxon>Chordata</taxon>
        <taxon>Craniata</taxon>
        <taxon>Vertebrata</taxon>
        <taxon>Euteleostomi</taxon>
        <taxon>Actinopterygii</taxon>
        <taxon>Neopterygii</taxon>
        <taxon>Teleostei</taxon>
        <taxon>Neoteleostei</taxon>
        <taxon>Acanthomorphata</taxon>
        <taxon>Gobiaria</taxon>
        <taxon>Gobiiformes</taxon>
        <taxon>Gobioidei</taxon>
        <taxon>Gobiidae</taxon>
        <taxon>Gobionellinae</taxon>
        <taxon>Mugilogobius</taxon>
    </lineage>
</organism>
<dbReference type="InterPro" id="IPR044691">
    <property type="entry name" value="DCC1_Trx"/>
</dbReference>
<feature type="transmembrane region" description="Helical" evidence="1">
    <location>
        <begin position="86"/>
        <end position="106"/>
    </location>
</feature>
<evidence type="ECO:0008006" key="4">
    <source>
        <dbReference type="Google" id="ProtNLM"/>
    </source>
</evidence>
<dbReference type="PANTHER" id="PTHR34290:SF2">
    <property type="entry name" value="OS04G0668800 PROTEIN"/>
    <property type="match status" value="1"/>
</dbReference>
<keyword evidence="3" id="KW-1185">Reference proteome</keyword>
<proteinExistence type="predicted"/>
<evidence type="ECO:0000313" key="2">
    <source>
        <dbReference type="EMBL" id="KAK7915794.1"/>
    </source>
</evidence>